<name>A0A8H6WU40_9AGAR</name>
<proteinExistence type="predicted"/>
<evidence type="ECO:0000256" key="1">
    <source>
        <dbReference type="ARBA" id="ARBA00023002"/>
    </source>
</evidence>
<accession>A0A8H6WU40</accession>
<dbReference type="AlphaFoldDB" id="A0A8H6WU40"/>
<dbReference type="Pfam" id="PF00106">
    <property type="entry name" value="adh_short"/>
    <property type="match status" value="1"/>
</dbReference>
<dbReference type="InterPro" id="IPR036291">
    <property type="entry name" value="NAD(P)-bd_dom_sf"/>
</dbReference>
<dbReference type="Gene3D" id="3.40.50.720">
    <property type="entry name" value="NAD(P)-binding Rossmann-like Domain"/>
    <property type="match status" value="1"/>
</dbReference>
<dbReference type="PANTHER" id="PTHR43157:SF73">
    <property type="entry name" value="WW DOMAIN-CONTAINING OXIDOREDUCTASE-LIKE PROTEIN"/>
    <property type="match status" value="1"/>
</dbReference>
<dbReference type="SUPFAM" id="SSF51735">
    <property type="entry name" value="NAD(P)-binding Rossmann-fold domains"/>
    <property type="match status" value="1"/>
</dbReference>
<reference evidence="2" key="1">
    <citation type="submission" date="2020-05" db="EMBL/GenBank/DDBJ databases">
        <title>Mycena genomes resolve the evolution of fungal bioluminescence.</title>
        <authorList>
            <person name="Tsai I.J."/>
        </authorList>
    </citation>
    <scope>NUCLEOTIDE SEQUENCE</scope>
    <source>
        <strain evidence="2">CCC161011</strain>
    </source>
</reference>
<dbReference type="Proteomes" id="UP000620124">
    <property type="component" value="Unassembled WGS sequence"/>
</dbReference>
<comment type="caution">
    <text evidence="2">The sequence shown here is derived from an EMBL/GenBank/DDBJ whole genome shotgun (WGS) entry which is preliminary data.</text>
</comment>
<dbReference type="InterPro" id="IPR002347">
    <property type="entry name" value="SDR_fam"/>
</dbReference>
<organism evidence="2 3">
    <name type="scientific">Mycena venus</name>
    <dbReference type="NCBI Taxonomy" id="2733690"/>
    <lineage>
        <taxon>Eukaryota</taxon>
        <taxon>Fungi</taxon>
        <taxon>Dikarya</taxon>
        <taxon>Basidiomycota</taxon>
        <taxon>Agaricomycotina</taxon>
        <taxon>Agaricomycetes</taxon>
        <taxon>Agaricomycetidae</taxon>
        <taxon>Agaricales</taxon>
        <taxon>Marasmiineae</taxon>
        <taxon>Mycenaceae</taxon>
        <taxon>Mycena</taxon>
    </lineage>
</organism>
<sequence length="269" mass="29433">MGVAMSMYDANWPPRPKWSVDNIPDLSRKVIIVTGGNSGMGKETVTALLSKNAKVYIASHNQARVDAAVGELEKATGHRALFLKLNLTSLSSVKAAAQAFQKLESKLDVLINNAGVMLPNPKALTVEGYDLQFGLNVVGPYYFTRLLLPQLMAAGSARIVNLSSHGHIFIERIKWDTIRDGPERQKTKPLDLYNQSKFANVVVACEFARRYGDKGIVSTSVHPGLITSTNMGRTMSPHSLEAIELLIVQFNARSIDSALRCNFSGDSRC</sequence>
<keyword evidence="1" id="KW-0560">Oxidoreductase</keyword>
<evidence type="ECO:0000313" key="3">
    <source>
        <dbReference type="Proteomes" id="UP000620124"/>
    </source>
</evidence>
<gene>
    <name evidence="2" type="ORF">MVEN_02579800</name>
</gene>
<keyword evidence="3" id="KW-1185">Reference proteome</keyword>
<dbReference type="OrthoDB" id="191139at2759"/>
<evidence type="ECO:0000313" key="2">
    <source>
        <dbReference type="EMBL" id="KAF7326859.1"/>
    </source>
</evidence>
<dbReference type="PRINTS" id="PR00081">
    <property type="entry name" value="GDHRDH"/>
</dbReference>
<protein>
    <submittedName>
        <fullName evidence="2">NAD(P)-binding protein</fullName>
    </submittedName>
</protein>
<dbReference type="PANTHER" id="PTHR43157">
    <property type="entry name" value="PHOSPHATIDYLINOSITOL-GLYCAN BIOSYNTHESIS CLASS F PROTEIN-RELATED"/>
    <property type="match status" value="1"/>
</dbReference>
<dbReference type="GO" id="GO:0016491">
    <property type="term" value="F:oxidoreductase activity"/>
    <property type="evidence" value="ECO:0007669"/>
    <property type="project" value="UniProtKB-KW"/>
</dbReference>
<dbReference type="EMBL" id="JACAZI010000039">
    <property type="protein sequence ID" value="KAF7326859.1"/>
    <property type="molecule type" value="Genomic_DNA"/>
</dbReference>